<dbReference type="GO" id="GO:0003834">
    <property type="term" value="F:beta-carotene 15,15'-dioxygenase activity"/>
    <property type="evidence" value="ECO:0007669"/>
    <property type="project" value="TreeGrafter"/>
</dbReference>
<reference evidence="6 7" key="1">
    <citation type="submission" date="2022-12" db="EMBL/GenBank/DDBJ databases">
        <title>Chromosome-level genome assembly of true bugs.</title>
        <authorList>
            <person name="Ma L."/>
            <person name="Li H."/>
        </authorList>
    </citation>
    <scope>NUCLEOTIDE SEQUENCE [LARGE SCALE GENOMIC DNA]</scope>
    <source>
        <strain evidence="6">Lab_2022b</strain>
    </source>
</reference>
<dbReference type="GO" id="GO:0016121">
    <property type="term" value="P:carotene catabolic process"/>
    <property type="evidence" value="ECO:0007669"/>
    <property type="project" value="TreeGrafter"/>
</dbReference>
<comment type="caution">
    <text evidence="6">The sequence shown here is derived from an EMBL/GenBank/DDBJ whole genome shotgun (WGS) entry which is preliminary data.</text>
</comment>
<feature type="binding site" evidence="5">
    <location>
        <position position="130"/>
    </location>
    <ligand>
        <name>Fe cation</name>
        <dbReference type="ChEBI" id="CHEBI:24875"/>
        <note>catalytic</note>
    </ligand>
</feature>
<keyword evidence="3" id="KW-0560">Oxidoreductase</keyword>
<evidence type="ECO:0000256" key="4">
    <source>
        <dbReference type="ARBA" id="ARBA00023004"/>
    </source>
</evidence>
<keyword evidence="4 5" id="KW-0408">Iron</keyword>
<dbReference type="GO" id="GO:0046872">
    <property type="term" value="F:metal ion binding"/>
    <property type="evidence" value="ECO:0007669"/>
    <property type="project" value="UniProtKB-KW"/>
</dbReference>
<dbReference type="PANTHER" id="PTHR10543:SF24">
    <property type="entry name" value="CAROTENOID ISOMEROOXYGENASE"/>
    <property type="match status" value="1"/>
</dbReference>
<evidence type="ECO:0000256" key="2">
    <source>
        <dbReference type="ARBA" id="ARBA00022723"/>
    </source>
</evidence>
<dbReference type="EMBL" id="JAPXFL010000006">
    <property type="protein sequence ID" value="KAK9504943.1"/>
    <property type="molecule type" value="Genomic_DNA"/>
</dbReference>
<comment type="cofactor">
    <cofactor evidence="5">
        <name>Fe(2+)</name>
        <dbReference type="ChEBI" id="CHEBI:29033"/>
    </cofactor>
    <text evidence="5">Binds 1 Fe(2+) ion per subunit.</text>
</comment>
<dbReference type="Proteomes" id="UP001461498">
    <property type="component" value="Unassembled WGS sequence"/>
</dbReference>
<name>A0AAW1D1P0_9HEMI</name>
<accession>A0AAW1D1P0</accession>
<evidence type="ECO:0000313" key="7">
    <source>
        <dbReference type="Proteomes" id="UP001461498"/>
    </source>
</evidence>
<dbReference type="Pfam" id="PF03055">
    <property type="entry name" value="RPE65"/>
    <property type="match status" value="1"/>
</dbReference>
<dbReference type="PANTHER" id="PTHR10543">
    <property type="entry name" value="BETA-CAROTENE DIOXYGENASE"/>
    <property type="match status" value="1"/>
</dbReference>
<dbReference type="GO" id="GO:0010436">
    <property type="term" value="F:carotenoid dioxygenase activity"/>
    <property type="evidence" value="ECO:0007669"/>
    <property type="project" value="TreeGrafter"/>
</dbReference>
<dbReference type="GO" id="GO:0042574">
    <property type="term" value="P:retinal metabolic process"/>
    <property type="evidence" value="ECO:0007669"/>
    <property type="project" value="TreeGrafter"/>
</dbReference>
<dbReference type="InterPro" id="IPR004294">
    <property type="entry name" value="Carotenoid_Oase"/>
</dbReference>
<keyword evidence="2 5" id="KW-0479">Metal-binding</keyword>
<dbReference type="AlphaFoldDB" id="A0AAW1D1P0"/>
<evidence type="ECO:0000313" key="6">
    <source>
        <dbReference type="EMBL" id="KAK9504943.1"/>
    </source>
</evidence>
<organism evidence="6 7">
    <name type="scientific">Rhynocoris fuscipes</name>
    <dbReference type="NCBI Taxonomy" id="488301"/>
    <lineage>
        <taxon>Eukaryota</taxon>
        <taxon>Metazoa</taxon>
        <taxon>Ecdysozoa</taxon>
        <taxon>Arthropoda</taxon>
        <taxon>Hexapoda</taxon>
        <taxon>Insecta</taxon>
        <taxon>Pterygota</taxon>
        <taxon>Neoptera</taxon>
        <taxon>Paraneoptera</taxon>
        <taxon>Hemiptera</taxon>
        <taxon>Heteroptera</taxon>
        <taxon>Panheteroptera</taxon>
        <taxon>Cimicomorpha</taxon>
        <taxon>Reduviidae</taxon>
        <taxon>Harpactorinae</taxon>
        <taxon>Harpactorini</taxon>
        <taxon>Rhynocoris</taxon>
    </lineage>
</organism>
<evidence type="ECO:0000256" key="1">
    <source>
        <dbReference type="ARBA" id="ARBA00006787"/>
    </source>
</evidence>
<feature type="binding site" evidence="5">
    <location>
        <position position="339"/>
    </location>
    <ligand>
        <name>Fe cation</name>
        <dbReference type="ChEBI" id="CHEBI:24875"/>
        <note>catalytic</note>
    </ligand>
</feature>
<comment type="similarity">
    <text evidence="1">Belongs to the carotenoid oxygenase family.</text>
</comment>
<protein>
    <submittedName>
        <fullName evidence="6">Uncharacterized protein</fullName>
    </submittedName>
</protein>
<proteinExistence type="inferred from homology"/>
<evidence type="ECO:0000256" key="5">
    <source>
        <dbReference type="PIRSR" id="PIRSR604294-1"/>
    </source>
</evidence>
<evidence type="ECO:0000256" key="3">
    <source>
        <dbReference type="ARBA" id="ARBA00023002"/>
    </source>
</evidence>
<gene>
    <name evidence="6" type="ORF">O3M35_009109</name>
</gene>
<sequence>MEDGTVYNLGLSVGPTGPKYSIIHFPHTKRDGPETNDVFKEASIVAKVGTRWPFHPGYMHTFGITKNYFIIVEQPLCVSVPEKIMQKFNDKPLSSMLKWYSDRPTVIYVISRKTSEVTNKFLAEPFFYLHIINQYEEDDHIVIDICIYKDPTMIDCMLIEAMKDAKSNPQYASMFRGRPFRYVLPLKANKSENNLVTLVNTEAKAYWTPNGDIYAIPELLCDLGCETPRVNYPLHLGVKYRYFYAISSDVDLENPGTLIKVDTLMKTKKIWSEKDTFPSEPIFVPSPEQKDEDDGVVLSTILWSNMPNKVALVILDARSFTEISRTEFITPGPVPKCLHGWFHNAL</sequence>
<keyword evidence="7" id="KW-1185">Reference proteome</keyword>
<feature type="binding site" evidence="5">
    <location>
        <position position="60"/>
    </location>
    <ligand>
        <name>Fe cation</name>
        <dbReference type="ChEBI" id="CHEBI:24875"/>
        <note>catalytic</note>
    </ligand>
</feature>